<comment type="caution">
    <text evidence="1">The sequence shown here is derived from an EMBL/GenBank/DDBJ whole genome shotgun (WGS) entry which is preliminary data.</text>
</comment>
<proteinExistence type="predicted"/>
<evidence type="ECO:0000313" key="1">
    <source>
        <dbReference type="EMBL" id="KAJ3475529.1"/>
    </source>
</evidence>
<keyword evidence="2" id="KW-1185">Reference proteome</keyword>
<accession>A0ACC1QIS6</accession>
<evidence type="ECO:0000313" key="2">
    <source>
        <dbReference type="Proteomes" id="UP001148737"/>
    </source>
</evidence>
<protein>
    <submittedName>
        <fullName evidence="1">Uncharacterized protein</fullName>
    </submittedName>
</protein>
<reference evidence="1" key="1">
    <citation type="submission" date="2022-07" db="EMBL/GenBank/DDBJ databases">
        <title>Genome Sequence of Lecanicillium saksenae.</title>
        <authorList>
            <person name="Buettner E."/>
        </authorList>
    </citation>
    <scope>NUCLEOTIDE SEQUENCE</scope>
    <source>
        <strain evidence="1">VT-O1</strain>
    </source>
</reference>
<name>A0ACC1QIS6_9HYPO</name>
<organism evidence="1 2">
    <name type="scientific">Lecanicillium saksenae</name>
    <dbReference type="NCBI Taxonomy" id="468837"/>
    <lineage>
        <taxon>Eukaryota</taxon>
        <taxon>Fungi</taxon>
        <taxon>Dikarya</taxon>
        <taxon>Ascomycota</taxon>
        <taxon>Pezizomycotina</taxon>
        <taxon>Sordariomycetes</taxon>
        <taxon>Hypocreomycetidae</taxon>
        <taxon>Hypocreales</taxon>
        <taxon>Cordycipitaceae</taxon>
        <taxon>Lecanicillium</taxon>
    </lineage>
</organism>
<dbReference type="EMBL" id="JANAKD010001943">
    <property type="protein sequence ID" value="KAJ3475529.1"/>
    <property type="molecule type" value="Genomic_DNA"/>
</dbReference>
<sequence length="205" mass="23218">MADKTSDKPKRTLEEALKEREEQLRKLREEHQGLAPPEEDHHWLSQTKFSWENNLTEEENQKLNAILQKAFDSNFDPEITRACLEEAKVCLVGHDELLKKYEATFSNVDNKLIDKFRNVCQRGKEKGEGTSQPLSSGPRWQEKTARAAAQHQCSRVAASRPFPLQRASSPASGSVLALIFLKYRTHIPKDIAIGNLARGLELTGL</sequence>
<dbReference type="Proteomes" id="UP001148737">
    <property type="component" value="Unassembled WGS sequence"/>
</dbReference>
<gene>
    <name evidence="1" type="ORF">NLG97_g9425</name>
</gene>